<proteinExistence type="predicted"/>
<keyword evidence="3" id="KW-1185">Reference proteome</keyword>
<comment type="caution">
    <text evidence="2">The sequence shown here is derived from an EMBL/GenBank/DDBJ whole genome shotgun (WGS) entry which is preliminary data.</text>
</comment>
<dbReference type="RefSeq" id="WP_379739674.1">
    <property type="nucleotide sequence ID" value="NZ_JBHSGW010000004.1"/>
</dbReference>
<dbReference type="Pfam" id="PF04230">
    <property type="entry name" value="PS_pyruv_trans"/>
    <property type="match status" value="1"/>
</dbReference>
<gene>
    <name evidence="2" type="ORF">ACFO3U_06890</name>
</gene>
<dbReference type="InterPro" id="IPR007345">
    <property type="entry name" value="Polysacch_pyruvyl_Trfase"/>
</dbReference>
<feature type="domain" description="Polysaccharide pyruvyl transferase" evidence="1">
    <location>
        <begin position="39"/>
        <end position="218"/>
    </location>
</feature>
<keyword evidence="2" id="KW-0328">Glycosyltransferase</keyword>
<protein>
    <submittedName>
        <fullName evidence="2">Polysaccharide pyruvyl transferase family protein</fullName>
        <ecNumber evidence="2">2.4.-.-</ecNumber>
    </submittedName>
</protein>
<evidence type="ECO:0000313" key="3">
    <source>
        <dbReference type="Proteomes" id="UP001595885"/>
    </source>
</evidence>
<dbReference type="EMBL" id="JBHSGW010000004">
    <property type="protein sequence ID" value="MFC4739718.1"/>
    <property type="molecule type" value="Genomic_DNA"/>
</dbReference>
<reference evidence="3" key="1">
    <citation type="journal article" date="2019" name="Int. J. Syst. Evol. Microbiol.">
        <title>The Global Catalogue of Microorganisms (GCM) 10K type strain sequencing project: providing services to taxonomists for standard genome sequencing and annotation.</title>
        <authorList>
            <consortium name="The Broad Institute Genomics Platform"/>
            <consortium name="The Broad Institute Genome Sequencing Center for Infectious Disease"/>
            <person name="Wu L."/>
            <person name="Ma J."/>
        </authorList>
    </citation>
    <scope>NUCLEOTIDE SEQUENCE [LARGE SCALE GENOMIC DNA]</scope>
    <source>
        <strain evidence="3">CCUG 50349</strain>
    </source>
</reference>
<sequence length="305" mass="36086">MNLKKNIEKFKQLFFEKFKLNKEIHVFWWSPNREDGLENYGDILNYYLVSKLSNKKIIHLEDTTENEYNKYLSHYFVVGSILQFVNSNSRVWGSGIISSNEDVENCKVFAVRGPRTRKRLLELNIKTPEVYGDPAILVPNLIKENTIKKYELGIIPHYVDFEYVENIFRNDNNIKVIKLLTSNIEETTKEITLCKKIISSSLHGVVVPQAYNIPSLWVKFSDKLHGDDVKFFDYFESLGIEYKEIIYLKEHEVNYDYLINLFLNNNKITLPERKLLKYRKKELIKNCPFIAKKVKKKLLKDIKNE</sequence>
<evidence type="ECO:0000259" key="1">
    <source>
        <dbReference type="Pfam" id="PF04230"/>
    </source>
</evidence>
<dbReference type="GO" id="GO:0016757">
    <property type="term" value="F:glycosyltransferase activity"/>
    <property type="evidence" value="ECO:0007669"/>
    <property type="project" value="UniProtKB-KW"/>
</dbReference>
<dbReference type="Proteomes" id="UP001595885">
    <property type="component" value="Unassembled WGS sequence"/>
</dbReference>
<organism evidence="2 3">
    <name type="scientific">Flavobacterium ponti</name>
    <dbReference type="NCBI Taxonomy" id="665133"/>
    <lineage>
        <taxon>Bacteria</taxon>
        <taxon>Pseudomonadati</taxon>
        <taxon>Bacteroidota</taxon>
        <taxon>Flavobacteriia</taxon>
        <taxon>Flavobacteriales</taxon>
        <taxon>Flavobacteriaceae</taxon>
        <taxon>Flavobacterium</taxon>
    </lineage>
</organism>
<accession>A0ABV9P2C2</accession>
<evidence type="ECO:0000313" key="2">
    <source>
        <dbReference type="EMBL" id="MFC4739718.1"/>
    </source>
</evidence>
<keyword evidence="2" id="KW-0808">Transferase</keyword>
<name>A0ABV9P2C2_9FLAO</name>
<dbReference type="EC" id="2.4.-.-" evidence="2"/>